<dbReference type="SUPFAM" id="SSF52540">
    <property type="entry name" value="P-loop containing nucleoside triphosphate hydrolases"/>
    <property type="match status" value="1"/>
</dbReference>
<protein>
    <submittedName>
        <fullName evidence="14">ABC transporter ATP-binding protein</fullName>
    </submittedName>
</protein>
<evidence type="ECO:0000259" key="12">
    <source>
        <dbReference type="PROSITE" id="PS50893"/>
    </source>
</evidence>
<dbReference type="InterPro" id="IPR003593">
    <property type="entry name" value="AAA+_ATPase"/>
</dbReference>
<dbReference type="Gene3D" id="3.40.50.300">
    <property type="entry name" value="P-loop containing nucleotide triphosphate hydrolases"/>
    <property type="match status" value="1"/>
</dbReference>
<dbReference type="SUPFAM" id="SSF90123">
    <property type="entry name" value="ABC transporter transmembrane region"/>
    <property type="match status" value="1"/>
</dbReference>
<dbReference type="GO" id="GO:0016887">
    <property type="term" value="F:ATP hydrolysis activity"/>
    <property type="evidence" value="ECO:0007669"/>
    <property type="project" value="InterPro"/>
</dbReference>
<dbReference type="GO" id="GO:0005524">
    <property type="term" value="F:ATP binding"/>
    <property type="evidence" value="ECO:0007669"/>
    <property type="project" value="UniProtKB-KW"/>
</dbReference>
<keyword evidence="6 14" id="KW-0067">ATP-binding</keyword>
<dbReference type="PROSITE" id="PS00211">
    <property type="entry name" value="ABC_TRANSPORTER_1"/>
    <property type="match status" value="1"/>
</dbReference>
<evidence type="ECO:0000256" key="5">
    <source>
        <dbReference type="ARBA" id="ARBA00022741"/>
    </source>
</evidence>
<dbReference type="GO" id="GO:0034040">
    <property type="term" value="F:ATPase-coupled lipid transmembrane transporter activity"/>
    <property type="evidence" value="ECO:0007669"/>
    <property type="project" value="TreeGrafter"/>
</dbReference>
<dbReference type="InterPro" id="IPR017871">
    <property type="entry name" value="ABC_transporter-like_CS"/>
</dbReference>
<dbReference type="PROSITE" id="PS50893">
    <property type="entry name" value="ABC_TRANSPORTER_2"/>
    <property type="match status" value="1"/>
</dbReference>
<name>A0A853EIX0_9ACTO</name>
<feature type="transmembrane region" description="Helical" evidence="11">
    <location>
        <begin position="191"/>
        <end position="211"/>
    </location>
</feature>
<keyword evidence="3" id="KW-1003">Cell membrane</keyword>
<comment type="similarity">
    <text evidence="9">Belongs to the ABC transporter superfamily. Lipid exporter (TC 3.A.1.106) family.</text>
</comment>
<dbReference type="InterPro" id="IPR039421">
    <property type="entry name" value="Type_1_exporter"/>
</dbReference>
<proteinExistence type="inferred from homology"/>
<feature type="transmembrane region" description="Helical" evidence="11">
    <location>
        <begin position="88"/>
        <end position="106"/>
    </location>
</feature>
<evidence type="ECO:0000256" key="1">
    <source>
        <dbReference type="ARBA" id="ARBA00004651"/>
    </source>
</evidence>
<dbReference type="InterPro" id="IPR036640">
    <property type="entry name" value="ABC1_TM_sf"/>
</dbReference>
<keyword evidence="2" id="KW-0813">Transport</keyword>
<evidence type="ECO:0000313" key="14">
    <source>
        <dbReference type="EMBL" id="NYS68705.1"/>
    </source>
</evidence>
<feature type="domain" description="ABC transporter" evidence="12">
    <location>
        <begin position="370"/>
        <end position="605"/>
    </location>
</feature>
<keyword evidence="8 11" id="KW-0472">Membrane</keyword>
<dbReference type="Pfam" id="PF00005">
    <property type="entry name" value="ABC_tran"/>
    <property type="match status" value="1"/>
</dbReference>
<dbReference type="AlphaFoldDB" id="A0A853EIX0"/>
<dbReference type="GO" id="GO:0140359">
    <property type="term" value="F:ABC-type transporter activity"/>
    <property type="evidence" value="ECO:0007669"/>
    <property type="project" value="InterPro"/>
</dbReference>
<dbReference type="PANTHER" id="PTHR24221">
    <property type="entry name" value="ATP-BINDING CASSETTE SUB-FAMILY B"/>
    <property type="match status" value="1"/>
</dbReference>
<evidence type="ECO:0000256" key="3">
    <source>
        <dbReference type="ARBA" id="ARBA00022475"/>
    </source>
</evidence>
<evidence type="ECO:0000313" key="15">
    <source>
        <dbReference type="Proteomes" id="UP000572528"/>
    </source>
</evidence>
<organism evidence="14 15">
    <name type="scientific">Actinomyces bowdenii</name>
    <dbReference type="NCBI Taxonomy" id="131109"/>
    <lineage>
        <taxon>Bacteria</taxon>
        <taxon>Bacillati</taxon>
        <taxon>Actinomycetota</taxon>
        <taxon>Actinomycetes</taxon>
        <taxon>Actinomycetales</taxon>
        <taxon>Actinomycetaceae</taxon>
        <taxon>Actinomyces</taxon>
    </lineage>
</organism>
<keyword evidence="4 11" id="KW-0812">Transmembrane</keyword>
<evidence type="ECO:0000256" key="7">
    <source>
        <dbReference type="ARBA" id="ARBA00022989"/>
    </source>
</evidence>
<evidence type="ECO:0000256" key="6">
    <source>
        <dbReference type="ARBA" id="ARBA00022840"/>
    </source>
</evidence>
<feature type="transmembrane region" description="Helical" evidence="11">
    <location>
        <begin position="162"/>
        <end position="185"/>
    </location>
</feature>
<reference evidence="14 15" key="1">
    <citation type="submission" date="2020-07" db="EMBL/GenBank/DDBJ databases">
        <title>MOT database genomes.</title>
        <authorList>
            <person name="Joseph S."/>
            <person name="Aduse-Opoku J."/>
            <person name="Hashim A."/>
            <person name="Wade W."/>
            <person name="Curtis M."/>
        </authorList>
    </citation>
    <scope>NUCLEOTIDE SEQUENCE [LARGE SCALE GENOMIC DNA]</scope>
    <source>
        <strain evidence="14 15">WMus004</strain>
    </source>
</reference>
<gene>
    <name evidence="14" type="ORF">HZZ05_04090</name>
</gene>
<evidence type="ECO:0000256" key="2">
    <source>
        <dbReference type="ARBA" id="ARBA00022448"/>
    </source>
</evidence>
<feature type="region of interest" description="Disordered" evidence="10">
    <location>
        <begin position="1"/>
        <end position="26"/>
    </location>
</feature>
<comment type="subcellular location">
    <subcellularLocation>
        <location evidence="1">Cell membrane</location>
        <topology evidence="1">Multi-pass membrane protein</topology>
    </subcellularLocation>
</comment>
<dbReference type="GO" id="GO:0005886">
    <property type="term" value="C:plasma membrane"/>
    <property type="evidence" value="ECO:0007669"/>
    <property type="project" value="UniProtKB-SubCell"/>
</dbReference>
<dbReference type="Proteomes" id="UP000572528">
    <property type="component" value="Unassembled WGS sequence"/>
</dbReference>
<dbReference type="FunFam" id="3.40.50.300:FF:000299">
    <property type="entry name" value="ABC transporter ATP-binding protein/permease"/>
    <property type="match status" value="1"/>
</dbReference>
<dbReference type="EMBL" id="JACBXV010000033">
    <property type="protein sequence ID" value="NYS68705.1"/>
    <property type="molecule type" value="Genomic_DNA"/>
</dbReference>
<dbReference type="InterPro" id="IPR011527">
    <property type="entry name" value="ABC1_TM_dom"/>
</dbReference>
<dbReference type="InterPro" id="IPR027417">
    <property type="entry name" value="P-loop_NTPase"/>
</dbReference>
<dbReference type="PANTHER" id="PTHR24221:SF654">
    <property type="entry name" value="ATP-BINDING CASSETTE SUB-FAMILY B MEMBER 6"/>
    <property type="match status" value="1"/>
</dbReference>
<evidence type="ECO:0000256" key="10">
    <source>
        <dbReference type="SAM" id="MobiDB-lite"/>
    </source>
</evidence>
<comment type="caution">
    <text evidence="14">The sequence shown here is derived from an EMBL/GenBank/DDBJ whole genome shotgun (WGS) entry which is preliminary data.</text>
</comment>
<evidence type="ECO:0000256" key="9">
    <source>
        <dbReference type="ARBA" id="ARBA00061644"/>
    </source>
</evidence>
<evidence type="ECO:0000256" key="11">
    <source>
        <dbReference type="SAM" id="Phobius"/>
    </source>
</evidence>
<feature type="transmembrane region" description="Helical" evidence="11">
    <location>
        <begin position="59"/>
        <end position="82"/>
    </location>
</feature>
<evidence type="ECO:0000256" key="8">
    <source>
        <dbReference type="ARBA" id="ARBA00023136"/>
    </source>
</evidence>
<dbReference type="RefSeq" id="WP_179900032.1">
    <property type="nucleotide sequence ID" value="NZ_JACBXV010000033.1"/>
</dbReference>
<dbReference type="Gene3D" id="1.20.1560.10">
    <property type="entry name" value="ABC transporter type 1, transmembrane domain"/>
    <property type="match status" value="1"/>
</dbReference>
<evidence type="ECO:0000256" key="4">
    <source>
        <dbReference type="ARBA" id="ARBA00022692"/>
    </source>
</evidence>
<dbReference type="SMART" id="SM00382">
    <property type="entry name" value="AAA"/>
    <property type="match status" value="1"/>
</dbReference>
<accession>A0A853EIX0</accession>
<dbReference type="InterPro" id="IPR003439">
    <property type="entry name" value="ABC_transporter-like_ATP-bd"/>
</dbReference>
<keyword evidence="7 11" id="KW-1133">Transmembrane helix</keyword>
<feature type="domain" description="ABC transmembrane type-1" evidence="13">
    <location>
        <begin position="80"/>
        <end position="337"/>
    </location>
</feature>
<evidence type="ECO:0000259" key="13">
    <source>
        <dbReference type="PROSITE" id="PS50929"/>
    </source>
</evidence>
<sequence length="614" mass="63460">MSATTTPPARRSPLPGGAREVSELPAPPPRRVLAGWLVRVTRPVLAPLLGSTACRLASLLVGVGMFALGASAVAAHGIALAQGRPLSGLWPVVAAMAVMALVKAALRYGEQLLGHLVAFRALELLRAEVFASFIPRSPRLSPAWHSAQLLTRATKDIDRIEVLFAHTLAPVVCAAVGPLMVVGAIGAMVSWPVAGAALGLLALQLLVVPVLGTTASLGAARAGAAGRAALVQHVTDTVQGMPEVVGYGRAAARLEEMGGLDDAVARTLAPSARWAAVRRGAGALLGLAGPVAVVAVGAGCVSAGRVSAAALAGAAAAVLRLSGTVRGVEELAASLSASLASAERVWQVVHAPLPQAEGGIELEPGVSHELEWHEVDYTYPGSSAPALRDVSIRARAGQWICIVGASGSGKSTLAHLALRFDDPQAGSILIDGTDVRGLRVESLYGRVGLVSQRIHLFRASVADNVRLAAPSASDAQVEQACRVAGIHEEVMTLPGGYGTLVGERGQSLSGGQRQRLALARVLLARPSVLILDEFTSHLDPALDATVREAVRRHLAGATVVEITHRLQWSTQADHVVVLDAGRVVQEGDPAALLQADGPLRTLASRDHDDRVSMP</sequence>
<keyword evidence="5" id="KW-0547">Nucleotide-binding</keyword>
<dbReference type="PROSITE" id="PS50929">
    <property type="entry name" value="ABC_TM1F"/>
    <property type="match status" value="1"/>
</dbReference>